<evidence type="ECO:0000259" key="1">
    <source>
        <dbReference type="Pfam" id="PF20803"/>
    </source>
</evidence>
<dbReference type="Proteomes" id="UP000228875">
    <property type="component" value="Unassembled WGS sequence"/>
</dbReference>
<dbReference type="PANTHER" id="PTHR30319">
    <property type="entry name" value="PHENYLACETIC ACID REGULATOR-RELATED TRANSCRIPTIONAL REPRESSOR"/>
    <property type="match status" value="1"/>
</dbReference>
<dbReference type="GO" id="GO:0006351">
    <property type="term" value="P:DNA-templated transcription"/>
    <property type="evidence" value="ECO:0007669"/>
    <property type="project" value="TreeGrafter"/>
</dbReference>
<protein>
    <recommendedName>
        <fullName evidence="1">Transcriptional repressor PaaX-like central Cas2-like domain-containing protein</fullName>
    </recommendedName>
</protein>
<gene>
    <name evidence="2" type="ORF">CO077_01580</name>
</gene>
<comment type="caution">
    <text evidence="2">The sequence shown here is derived from an EMBL/GenBank/DDBJ whole genome shotgun (WGS) entry which is preliminary data.</text>
</comment>
<dbReference type="AlphaFoldDB" id="A0A2M8DMY3"/>
<feature type="domain" description="Transcriptional repressor PaaX-like central Cas2-like" evidence="1">
    <location>
        <begin position="103"/>
        <end position="169"/>
    </location>
</feature>
<sequence length="174" mass="21442">MKIPITDKFLWDFYNFIEDLDKICKIGARRTLREAVNPGLFRRRLKWERKQDRRNFSKLIHYLKKRGLIKVRNLENKKAILLTPMGKERILKVKYKMIEKKRRKDGKLQMIIFDIPEKKRHFRDLLREHLITLGYKMLQKSIWICPYDVLKETEEFLRRYSLDPYVKLFLIEEL</sequence>
<evidence type="ECO:0000313" key="2">
    <source>
        <dbReference type="EMBL" id="PJB99470.1"/>
    </source>
</evidence>
<name>A0A2M8DMY3_9BACT</name>
<proteinExistence type="predicted"/>
<dbReference type="EMBL" id="PFTB01000038">
    <property type="protein sequence ID" value="PJB99470.1"/>
    <property type="molecule type" value="Genomic_DNA"/>
</dbReference>
<evidence type="ECO:0000313" key="3">
    <source>
        <dbReference type="Proteomes" id="UP000228875"/>
    </source>
</evidence>
<organism evidence="2 3">
    <name type="scientific">Candidatus Nealsonbacteria bacterium CG_4_9_14_0_8_um_filter_35_12</name>
    <dbReference type="NCBI Taxonomy" id="1974692"/>
    <lineage>
        <taxon>Bacteria</taxon>
        <taxon>Candidatus Nealsoniibacteriota</taxon>
    </lineage>
</organism>
<dbReference type="PANTHER" id="PTHR30319:SF1">
    <property type="entry name" value="TRANSCRIPTIONAL REPRESSOR PAAX"/>
    <property type="match status" value="1"/>
</dbReference>
<accession>A0A2M8DMY3</accession>
<dbReference type="InterPro" id="IPR048846">
    <property type="entry name" value="PaaX-like_central"/>
</dbReference>
<dbReference type="Gene3D" id="3.30.70.2650">
    <property type="match status" value="1"/>
</dbReference>
<dbReference type="Pfam" id="PF20803">
    <property type="entry name" value="PaaX_M"/>
    <property type="match status" value="1"/>
</dbReference>
<reference evidence="3" key="1">
    <citation type="submission" date="2017-09" db="EMBL/GenBank/DDBJ databases">
        <title>Depth-based differentiation of microbial function through sediment-hosted aquifers and enrichment of novel symbionts in the deep terrestrial subsurface.</title>
        <authorList>
            <person name="Probst A.J."/>
            <person name="Ladd B."/>
            <person name="Jarett J.K."/>
            <person name="Geller-Mcgrath D.E."/>
            <person name="Sieber C.M.K."/>
            <person name="Emerson J.B."/>
            <person name="Anantharaman K."/>
            <person name="Thomas B.C."/>
            <person name="Malmstrom R."/>
            <person name="Stieglmeier M."/>
            <person name="Klingl A."/>
            <person name="Woyke T."/>
            <person name="Ryan C.M."/>
            <person name="Banfield J.F."/>
        </authorList>
    </citation>
    <scope>NUCLEOTIDE SEQUENCE [LARGE SCALE GENOMIC DNA]</scope>
</reference>